<keyword evidence="4" id="KW-1185">Reference proteome</keyword>
<dbReference type="Gene3D" id="4.10.410.10">
    <property type="entry name" value="Pancreatic trypsin inhibitor Kunitz domain"/>
    <property type="match status" value="2"/>
</dbReference>
<dbReference type="GO" id="GO:0005615">
    <property type="term" value="C:extracellular space"/>
    <property type="evidence" value="ECO:0007669"/>
    <property type="project" value="TreeGrafter"/>
</dbReference>
<proteinExistence type="predicted"/>
<dbReference type="Pfam" id="PF00014">
    <property type="entry name" value="Kunitz_BPTI"/>
    <property type="match status" value="1"/>
</dbReference>
<dbReference type="SMART" id="SM00131">
    <property type="entry name" value="KU"/>
    <property type="match status" value="2"/>
</dbReference>
<dbReference type="AlphaFoldDB" id="A0A3Q2VLF6"/>
<dbReference type="CDD" id="cd00109">
    <property type="entry name" value="Kunitz-type"/>
    <property type="match status" value="1"/>
</dbReference>
<accession>A0A3Q2VLF6</accession>
<dbReference type="InterPro" id="IPR050098">
    <property type="entry name" value="TFPI/VKTCI-like"/>
</dbReference>
<dbReference type="PROSITE" id="PS00280">
    <property type="entry name" value="BPTI_KUNITZ_1"/>
    <property type="match status" value="1"/>
</dbReference>
<evidence type="ECO:0000313" key="3">
    <source>
        <dbReference type="Ensembl" id="ENSHBUP00000012375.1"/>
    </source>
</evidence>
<keyword evidence="1" id="KW-1015">Disulfide bond</keyword>
<name>A0A3Q2VLF6_HAPBU</name>
<reference evidence="3" key="2">
    <citation type="submission" date="2025-09" db="UniProtKB">
        <authorList>
            <consortium name="Ensembl"/>
        </authorList>
    </citation>
    <scope>IDENTIFICATION</scope>
</reference>
<dbReference type="SUPFAM" id="SSF57362">
    <property type="entry name" value="BPTI-like"/>
    <property type="match status" value="2"/>
</dbReference>
<dbReference type="Ensembl" id="ENSHBUT00000019790.1">
    <property type="protein sequence ID" value="ENSHBUP00000012375.1"/>
    <property type="gene ID" value="ENSHBUG00000014077.1"/>
</dbReference>
<dbReference type="GO" id="GO:0004867">
    <property type="term" value="F:serine-type endopeptidase inhibitor activity"/>
    <property type="evidence" value="ECO:0007669"/>
    <property type="project" value="InterPro"/>
</dbReference>
<evidence type="ECO:0000259" key="2">
    <source>
        <dbReference type="PROSITE" id="PS50279"/>
    </source>
</evidence>
<dbReference type="PANTHER" id="PTHR10083:SF373">
    <property type="entry name" value="SERINE PEPTIDASE INHIBITOR, KUNITZ TYPE, 2"/>
    <property type="match status" value="1"/>
</dbReference>
<dbReference type="PANTHER" id="PTHR10083">
    <property type="entry name" value="KUNITZ-TYPE PROTEASE INHIBITOR-RELATED"/>
    <property type="match status" value="1"/>
</dbReference>
<dbReference type="InterPro" id="IPR020901">
    <property type="entry name" value="Prtase_inh_Kunz-CS"/>
</dbReference>
<evidence type="ECO:0000256" key="1">
    <source>
        <dbReference type="ARBA" id="ARBA00023157"/>
    </source>
</evidence>
<dbReference type="InterPro" id="IPR036880">
    <property type="entry name" value="Kunitz_BPTI_sf"/>
</dbReference>
<dbReference type="Proteomes" id="UP000264840">
    <property type="component" value="Unplaced"/>
</dbReference>
<feature type="domain" description="BPTI/Kunitz inhibitor" evidence="2">
    <location>
        <begin position="34"/>
        <end position="84"/>
    </location>
</feature>
<dbReference type="PROSITE" id="PS50279">
    <property type="entry name" value="BPTI_KUNITZ_2"/>
    <property type="match status" value="2"/>
</dbReference>
<protein>
    <recommendedName>
        <fullName evidence="2">BPTI/Kunitz inhibitor domain-containing protein</fullName>
    </recommendedName>
</protein>
<feature type="domain" description="BPTI/Kunitz inhibitor" evidence="2">
    <location>
        <begin position="84"/>
        <end position="134"/>
    </location>
</feature>
<sequence length="187" mass="21186">MGFRLICDFKLTPEVNVNASEILQYIISFSTDFCLLPPDVGQGTSFTLAVHYDVNKDQCTPFLYNGEGGNANRFENERESSKGCTLEKAEVECNGKYLRYYYDSTDKKCKRFSWTGCLGNGNRFFDYNSCNFTCAVVQGEDSGVMVLVGLQWFCSFPPTLGNACIGTNQRKKKREKTLTILFTYKTM</sequence>
<dbReference type="InterPro" id="IPR002223">
    <property type="entry name" value="Kunitz_BPTI"/>
</dbReference>
<reference evidence="3" key="1">
    <citation type="submission" date="2025-08" db="UniProtKB">
        <authorList>
            <consortium name="Ensembl"/>
        </authorList>
    </citation>
    <scope>IDENTIFICATION</scope>
</reference>
<dbReference type="STRING" id="8153.ENSHBUP00000012375"/>
<dbReference type="PRINTS" id="PR00759">
    <property type="entry name" value="BASICPTASE"/>
</dbReference>
<dbReference type="GeneTree" id="ENSGT01030000234953"/>
<organism evidence="3 4">
    <name type="scientific">Haplochromis burtoni</name>
    <name type="common">Burton's mouthbrooder</name>
    <name type="synonym">Chromis burtoni</name>
    <dbReference type="NCBI Taxonomy" id="8153"/>
    <lineage>
        <taxon>Eukaryota</taxon>
        <taxon>Metazoa</taxon>
        <taxon>Chordata</taxon>
        <taxon>Craniata</taxon>
        <taxon>Vertebrata</taxon>
        <taxon>Euteleostomi</taxon>
        <taxon>Actinopterygii</taxon>
        <taxon>Neopterygii</taxon>
        <taxon>Teleostei</taxon>
        <taxon>Neoteleostei</taxon>
        <taxon>Acanthomorphata</taxon>
        <taxon>Ovalentaria</taxon>
        <taxon>Cichlomorphae</taxon>
        <taxon>Cichliformes</taxon>
        <taxon>Cichlidae</taxon>
        <taxon>African cichlids</taxon>
        <taxon>Pseudocrenilabrinae</taxon>
        <taxon>Haplochromini</taxon>
        <taxon>Haplochromis</taxon>
    </lineage>
</organism>
<evidence type="ECO:0000313" key="4">
    <source>
        <dbReference type="Proteomes" id="UP000264840"/>
    </source>
</evidence>